<dbReference type="AlphaFoldDB" id="A0A067T1H5"/>
<evidence type="ECO:0008006" key="3">
    <source>
        <dbReference type="Google" id="ProtNLM"/>
    </source>
</evidence>
<reference evidence="2" key="1">
    <citation type="journal article" date="2014" name="Proc. Natl. Acad. Sci. U.S.A.">
        <title>Extensive sampling of basidiomycete genomes demonstrates inadequacy of the white-rot/brown-rot paradigm for wood decay fungi.</title>
        <authorList>
            <person name="Riley R."/>
            <person name="Salamov A.A."/>
            <person name="Brown D.W."/>
            <person name="Nagy L.G."/>
            <person name="Floudas D."/>
            <person name="Held B.W."/>
            <person name="Levasseur A."/>
            <person name="Lombard V."/>
            <person name="Morin E."/>
            <person name="Otillar R."/>
            <person name="Lindquist E.A."/>
            <person name="Sun H."/>
            <person name="LaButti K.M."/>
            <person name="Schmutz J."/>
            <person name="Jabbour D."/>
            <person name="Luo H."/>
            <person name="Baker S.E."/>
            <person name="Pisabarro A.G."/>
            <person name="Walton J.D."/>
            <person name="Blanchette R.A."/>
            <person name="Henrissat B."/>
            <person name="Martin F."/>
            <person name="Cullen D."/>
            <person name="Hibbett D.S."/>
            <person name="Grigoriev I.V."/>
        </authorList>
    </citation>
    <scope>NUCLEOTIDE SEQUENCE [LARGE SCALE GENOMIC DNA]</scope>
    <source>
        <strain evidence="2">CBS 339.88</strain>
    </source>
</reference>
<organism evidence="1 2">
    <name type="scientific">Galerina marginata (strain CBS 339.88)</name>
    <dbReference type="NCBI Taxonomy" id="685588"/>
    <lineage>
        <taxon>Eukaryota</taxon>
        <taxon>Fungi</taxon>
        <taxon>Dikarya</taxon>
        <taxon>Basidiomycota</taxon>
        <taxon>Agaricomycotina</taxon>
        <taxon>Agaricomycetes</taxon>
        <taxon>Agaricomycetidae</taxon>
        <taxon>Agaricales</taxon>
        <taxon>Agaricineae</taxon>
        <taxon>Strophariaceae</taxon>
        <taxon>Galerina</taxon>
    </lineage>
</organism>
<name>A0A067T1H5_GALM3</name>
<evidence type="ECO:0000313" key="1">
    <source>
        <dbReference type="EMBL" id="KDR76946.1"/>
    </source>
</evidence>
<gene>
    <name evidence="1" type="ORF">GALMADRAFT_246084</name>
</gene>
<accession>A0A067T1H5</accession>
<dbReference type="OrthoDB" id="3045590at2759"/>
<evidence type="ECO:0000313" key="2">
    <source>
        <dbReference type="Proteomes" id="UP000027222"/>
    </source>
</evidence>
<dbReference type="EMBL" id="KL142377">
    <property type="protein sequence ID" value="KDR76946.1"/>
    <property type="molecule type" value="Genomic_DNA"/>
</dbReference>
<dbReference type="Proteomes" id="UP000027222">
    <property type="component" value="Unassembled WGS sequence"/>
</dbReference>
<keyword evidence="2" id="KW-1185">Reference proteome</keyword>
<sequence length="539" mass="61874">MADWVHWNDSSILNGLNSSKDAAISRLHPDLLWFIFGKNSEIPPSTDFHERLATARATSQVCRQWREVVLRSSALWGRLIDLDLLHQPNWRDEVLSRTGNSLLWIQGTISLSNREFFFTLLDQHWTRVQKLEVIEVSGIHDRNLHIWEVLYRPARHLQTIRISLGHNDQESYPSGTLFSDAAPTLREFSASAFRFNPCAPWLSGICNMTFAHHFTIPEIFEALGMMPLLECLSIRSGPRQWQLINPDNMIFPDLSQILLPRLTKLTLIGKIHVCLPFLACLAPRTGCSLLATISPMRDAQWDPNIPTLLDATSKHMVKYSRNYFTTHTMTRASLECSSFWVEFRDISDPNPDENPSYVIEIYDSQELSMALLTELATPSFMTSVEVLHLDISLVQTYLTQPLTSLLPLLHSVVNLETNDDALEFILEHFLYPFSLFPVLHTITAHRINNLEHSSQYPSGVFFSFMKKRKDAGFPVSVFDLTKFPIRRSYDMDFLEGLTGLVVKWMQDDEVREYLCGSGSPHQLRFSRILRMSEDDDSAE</sequence>
<protein>
    <recommendedName>
        <fullName evidence="3">F-box domain-containing protein</fullName>
    </recommendedName>
</protein>
<dbReference type="HOGENOM" id="CLU_030662_0_0_1"/>
<proteinExistence type="predicted"/>